<name>Q6A9X1_CUTAK</name>
<accession>Q6A9X1</accession>
<evidence type="ECO:0000313" key="2">
    <source>
        <dbReference type="Proteomes" id="UP000000603"/>
    </source>
</evidence>
<reference evidence="1 2" key="1">
    <citation type="journal article" date="2004" name="Science">
        <title>The complete genome sequence of Propionibacterium acnes, a commensal of human skin.</title>
        <authorList>
            <person name="Bruggemann H."/>
            <person name="Henne A."/>
            <person name="Hoster F."/>
            <person name="Liesegang H."/>
            <person name="Wiezer A."/>
            <person name="Strittmatter A."/>
            <person name="Hujer S."/>
            <person name="Durre P."/>
            <person name="Gottschalk G."/>
        </authorList>
    </citation>
    <scope>NUCLEOTIDE SEQUENCE [LARGE SCALE GENOMIC DNA]</scope>
    <source>
        <strain evidence="2">DSM 16379 / KPA171202</strain>
    </source>
</reference>
<sequence length="63" mass="6904">MLTGLARHRYITVNDHERPLSARTATSKGPISSGRIEKYPQFIGIIGAPDVAAVEMNSVWILP</sequence>
<dbReference type="AlphaFoldDB" id="Q6A9X1"/>
<gene>
    <name evidence="1" type="ordered locus">PPA0688</name>
</gene>
<dbReference type="EnsemblBacteria" id="AAT82445">
    <property type="protein sequence ID" value="AAT82445"/>
    <property type="gene ID" value="PPA0688"/>
</dbReference>
<evidence type="ECO:0000313" key="1">
    <source>
        <dbReference type="EMBL" id="AAT82445.1"/>
    </source>
</evidence>
<organism evidence="1 2">
    <name type="scientific">Cutibacterium acnes (strain DSM 16379 / KPA171202)</name>
    <name type="common">Propionibacterium acnes</name>
    <dbReference type="NCBI Taxonomy" id="267747"/>
    <lineage>
        <taxon>Bacteria</taxon>
        <taxon>Bacillati</taxon>
        <taxon>Actinomycetota</taxon>
        <taxon>Actinomycetes</taxon>
        <taxon>Propionibacteriales</taxon>
        <taxon>Propionibacteriaceae</taxon>
        <taxon>Cutibacterium</taxon>
    </lineage>
</organism>
<dbReference type="HOGENOM" id="CLU_2882265_0_0_11"/>
<dbReference type="EMBL" id="AE017283">
    <property type="protein sequence ID" value="AAT82445.1"/>
    <property type="molecule type" value="Genomic_DNA"/>
</dbReference>
<protein>
    <submittedName>
        <fullName evidence="1">Uncharacterized protein</fullName>
    </submittedName>
</protein>
<proteinExistence type="predicted"/>
<dbReference type="KEGG" id="pac:PPA0688"/>
<dbReference type="Proteomes" id="UP000000603">
    <property type="component" value="Chromosome"/>
</dbReference>